<dbReference type="InterPro" id="IPR024311">
    <property type="entry name" value="Lipocalin-like"/>
</dbReference>
<dbReference type="Pfam" id="PF12702">
    <property type="entry name" value="Lipocalin_3"/>
    <property type="match status" value="1"/>
</dbReference>
<evidence type="ECO:0000313" key="4">
    <source>
        <dbReference type="Proteomes" id="UP001164653"/>
    </source>
</evidence>
<keyword evidence="4" id="KW-1185">Reference proteome</keyword>
<evidence type="ECO:0000259" key="2">
    <source>
        <dbReference type="Pfam" id="PF12702"/>
    </source>
</evidence>
<dbReference type="Proteomes" id="UP001164653">
    <property type="component" value="Chromosome"/>
</dbReference>
<accession>A0A9E8SJ60</accession>
<reference evidence="3" key="1">
    <citation type="submission" date="2022-11" db="EMBL/GenBank/DDBJ databases">
        <title>Dyadobacter pollutisoli sp. nov., isolated from plastic dumped soil.</title>
        <authorList>
            <person name="Kim J.M."/>
            <person name="Kim K.R."/>
            <person name="Lee J.K."/>
            <person name="Hao L."/>
            <person name="Jeon C.O."/>
        </authorList>
    </citation>
    <scope>NUCLEOTIDE SEQUENCE</scope>
    <source>
        <strain evidence="3">U1</strain>
    </source>
</reference>
<protein>
    <submittedName>
        <fullName evidence="3">Lipocalin family protein</fullName>
    </submittedName>
</protein>
<dbReference type="AlphaFoldDB" id="A0A9E8SJ60"/>
<gene>
    <name evidence="3" type="ORF">ON006_19015</name>
</gene>
<keyword evidence="1" id="KW-0732">Signal</keyword>
<organism evidence="3 4">
    <name type="scientific">Dyadobacter pollutisoli</name>
    <dbReference type="NCBI Taxonomy" id="2910158"/>
    <lineage>
        <taxon>Bacteria</taxon>
        <taxon>Pseudomonadati</taxon>
        <taxon>Bacteroidota</taxon>
        <taxon>Cytophagia</taxon>
        <taxon>Cytophagales</taxon>
        <taxon>Spirosomataceae</taxon>
        <taxon>Dyadobacter</taxon>
    </lineage>
</organism>
<feature type="chain" id="PRO_5038673380" evidence="1">
    <location>
        <begin position="22"/>
        <end position="241"/>
    </location>
</feature>
<dbReference type="EMBL" id="CP112998">
    <property type="protein sequence ID" value="WAC09839.1"/>
    <property type="molecule type" value="Genomic_DNA"/>
</dbReference>
<feature type="domain" description="Lipocalin-like" evidence="2">
    <location>
        <begin position="23"/>
        <end position="111"/>
    </location>
</feature>
<dbReference type="Gene3D" id="2.40.128.280">
    <property type="match status" value="1"/>
</dbReference>
<name>A0A9E8SJ60_9BACT</name>
<dbReference type="KEGG" id="dpf:ON006_19015"/>
<proteinExistence type="predicted"/>
<feature type="signal peptide" evidence="1">
    <location>
        <begin position="1"/>
        <end position="21"/>
    </location>
</feature>
<dbReference type="RefSeq" id="WP_244820953.1">
    <property type="nucleotide sequence ID" value="NZ_CP112998.1"/>
</dbReference>
<evidence type="ECO:0000313" key="3">
    <source>
        <dbReference type="EMBL" id="WAC09839.1"/>
    </source>
</evidence>
<sequence>MKKRTCLLLLFVCTLSCTRESGSITGSWVTDMPDQPQHKQGFTLKADGNAVAINLGEVNYENWEKQGDRLIIYGNSGTDDQKRIADTLKIISVADSTLILERNGEKFSYSKTVSPDKLITDFEIYECFAYKAKKDSAFMHINVADSIVTGELVYLFFEKDKNQGKINGVMRGDTLLATYTFVAEGTESTREVAFLKKGSAWQEGFGTVIDQNGQMIFKDRSKLNFRKSFSFKGVKCPEMIE</sequence>
<evidence type="ECO:0000256" key="1">
    <source>
        <dbReference type="SAM" id="SignalP"/>
    </source>
</evidence>